<dbReference type="RefSeq" id="WP_305990733.1">
    <property type="nucleotide sequence ID" value="NZ_JAVAMP010000001.1"/>
</dbReference>
<evidence type="ECO:0000256" key="2">
    <source>
        <dbReference type="SAM" id="Phobius"/>
    </source>
</evidence>
<evidence type="ECO:0008006" key="5">
    <source>
        <dbReference type="Google" id="ProtNLM"/>
    </source>
</evidence>
<dbReference type="EMBL" id="JAVAMP010000001">
    <property type="protein sequence ID" value="MDP5273467.1"/>
    <property type="molecule type" value="Genomic_DNA"/>
</dbReference>
<sequence>MTYYILILIGISIIIFTKFFMKDHSKQSSYSEFLKEVEQTVEHFSIELEDENSKLMNQIIKMKQSTHAENQQLTKRVEHLEKQLLEMKNLKEEELKDTKSDQKIVEKKNEVLNINQRYDELMRLYQGGKSIQYISNKTGINIGEVQLIINLAMQEEKSRARA</sequence>
<evidence type="ECO:0000313" key="3">
    <source>
        <dbReference type="EMBL" id="MDP5273467.1"/>
    </source>
</evidence>
<accession>A0ABT9IWJ6</accession>
<name>A0ABT9IWJ6_9BACL</name>
<feature type="coiled-coil region" evidence="1">
    <location>
        <begin position="34"/>
        <end position="124"/>
    </location>
</feature>
<feature type="transmembrane region" description="Helical" evidence="2">
    <location>
        <begin position="6"/>
        <end position="21"/>
    </location>
</feature>
<reference evidence="3 4" key="1">
    <citation type="submission" date="2023-08" db="EMBL/GenBank/DDBJ databases">
        <authorList>
            <person name="Park J.-S."/>
        </authorList>
    </citation>
    <scope>NUCLEOTIDE SEQUENCE [LARGE SCALE GENOMIC DNA]</scope>
    <source>
        <strain evidence="3 4">2205SS18-9</strain>
    </source>
</reference>
<keyword evidence="2" id="KW-0472">Membrane</keyword>
<gene>
    <name evidence="3" type="ORF">Q5Y73_05075</name>
</gene>
<proteinExistence type="predicted"/>
<evidence type="ECO:0000313" key="4">
    <source>
        <dbReference type="Proteomes" id="UP001231941"/>
    </source>
</evidence>
<keyword evidence="4" id="KW-1185">Reference proteome</keyword>
<evidence type="ECO:0000256" key="1">
    <source>
        <dbReference type="SAM" id="Coils"/>
    </source>
</evidence>
<keyword evidence="2" id="KW-0812">Transmembrane</keyword>
<keyword evidence="1" id="KW-0175">Coiled coil</keyword>
<comment type="caution">
    <text evidence="3">The sequence shown here is derived from an EMBL/GenBank/DDBJ whole genome shotgun (WGS) entry which is preliminary data.</text>
</comment>
<keyword evidence="2" id="KW-1133">Transmembrane helix</keyword>
<protein>
    <recommendedName>
        <fullName evidence="5">DUF2802 domain-containing protein</fullName>
    </recommendedName>
</protein>
<organism evidence="3 4">
    <name type="scientific">Chengkuizengella axinellae</name>
    <dbReference type="NCBI Taxonomy" id="3064388"/>
    <lineage>
        <taxon>Bacteria</taxon>
        <taxon>Bacillati</taxon>
        <taxon>Bacillota</taxon>
        <taxon>Bacilli</taxon>
        <taxon>Bacillales</taxon>
        <taxon>Paenibacillaceae</taxon>
        <taxon>Chengkuizengella</taxon>
    </lineage>
</organism>
<dbReference type="Proteomes" id="UP001231941">
    <property type="component" value="Unassembled WGS sequence"/>
</dbReference>